<keyword evidence="1" id="KW-0812">Transmembrane</keyword>
<evidence type="ECO:0000256" key="1">
    <source>
        <dbReference type="SAM" id="Phobius"/>
    </source>
</evidence>
<organism evidence="2 3">
    <name type="scientific">Chelatococcus asaccharovorans</name>
    <dbReference type="NCBI Taxonomy" id="28210"/>
    <lineage>
        <taxon>Bacteria</taxon>
        <taxon>Pseudomonadati</taxon>
        <taxon>Pseudomonadota</taxon>
        <taxon>Alphaproteobacteria</taxon>
        <taxon>Hyphomicrobiales</taxon>
        <taxon>Chelatococcaceae</taxon>
        <taxon>Chelatococcus</taxon>
    </lineage>
</organism>
<dbReference type="RefSeq" id="WP_281064276.1">
    <property type="nucleotide sequence ID" value="NZ_JAHBRY010000001.1"/>
</dbReference>
<keyword evidence="1" id="KW-0472">Membrane</keyword>
<keyword evidence="1" id="KW-1133">Transmembrane helix</keyword>
<accession>A0A2V3U3F2</accession>
<keyword evidence="3" id="KW-1185">Reference proteome</keyword>
<name>A0A2V3U3F2_9HYPH</name>
<sequence length="43" mass="4478">MDTTEPHAAAGTPEESGMPMSLFISTIVVSLVLIGVFTVSHFG</sequence>
<comment type="caution">
    <text evidence="2">The sequence shown here is derived from an EMBL/GenBank/DDBJ whole genome shotgun (WGS) entry which is preliminary data.</text>
</comment>
<dbReference type="AlphaFoldDB" id="A0A2V3U3F2"/>
<evidence type="ECO:0000313" key="3">
    <source>
        <dbReference type="Proteomes" id="UP000248021"/>
    </source>
</evidence>
<dbReference type="EMBL" id="QJJK01000007">
    <property type="protein sequence ID" value="PXW57255.1"/>
    <property type="molecule type" value="Genomic_DNA"/>
</dbReference>
<proteinExistence type="predicted"/>
<dbReference type="Proteomes" id="UP000248021">
    <property type="component" value="Unassembled WGS sequence"/>
</dbReference>
<reference evidence="2 3" key="1">
    <citation type="submission" date="2018-05" db="EMBL/GenBank/DDBJ databases">
        <title>Genomic Encyclopedia of Type Strains, Phase IV (KMG-IV): sequencing the most valuable type-strain genomes for metagenomic binning, comparative biology and taxonomic classification.</title>
        <authorList>
            <person name="Goeker M."/>
        </authorList>
    </citation>
    <scope>NUCLEOTIDE SEQUENCE [LARGE SCALE GENOMIC DNA]</scope>
    <source>
        <strain evidence="2 3">DSM 6462</strain>
    </source>
</reference>
<evidence type="ECO:0000313" key="2">
    <source>
        <dbReference type="EMBL" id="PXW57255.1"/>
    </source>
</evidence>
<gene>
    <name evidence="2" type="ORF">C7450_107296</name>
</gene>
<feature type="transmembrane region" description="Helical" evidence="1">
    <location>
        <begin position="20"/>
        <end position="39"/>
    </location>
</feature>
<protein>
    <submittedName>
        <fullName evidence="2">Uncharacterized protein</fullName>
    </submittedName>
</protein>